<dbReference type="Gene3D" id="3.40.50.2300">
    <property type="match status" value="2"/>
</dbReference>
<proteinExistence type="predicted"/>
<dbReference type="RefSeq" id="WP_185070869.1">
    <property type="nucleotide sequence ID" value="NZ_JACHMB010000001.1"/>
</dbReference>
<evidence type="ECO:0000259" key="5">
    <source>
        <dbReference type="PROSITE" id="PS50943"/>
    </source>
</evidence>
<reference evidence="6 7" key="1">
    <citation type="submission" date="2020-08" db="EMBL/GenBank/DDBJ databases">
        <title>Sequencing the genomes of 1000 actinobacteria strains.</title>
        <authorList>
            <person name="Klenk H.-P."/>
        </authorList>
    </citation>
    <scope>NUCLEOTIDE SEQUENCE [LARGE SCALE GENOMIC DNA]</scope>
    <source>
        <strain evidence="6 7">DSM 45507</strain>
    </source>
</reference>
<dbReference type="Pfam" id="PF13377">
    <property type="entry name" value="Peripla_BP_3"/>
    <property type="match status" value="1"/>
</dbReference>
<keyword evidence="3" id="KW-0804">Transcription</keyword>
<gene>
    <name evidence="6" type="ORF">HD596_004037</name>
</gene>
<dbReference type="PROSITE" id="PS50943">
    <property type="entry name" value="HTH_CROC1"/>
    <property type="match status" value="1"/>
</dbReference>
<evidence type="ECO:0000256" key="1">
    <source>
        <dbReference type="ARBA" id="ARBA00023015"/>
    </source>
</evidence>
<sequence>MSGRTVTIAQVAKHAGVAVSTVSYVLSGKRTISADTRRRVLDSISALGYHPNAGARALASKRSNVIALVLPLRAGMHVPVLMRFASAVVTAARRFDHDVLLLTADEGTEGIRRVAASALVDALVLMDVELDDRRVPLLRELAEPSVLIGFPAEPAGLTCVDLDFAAAGARCVDHLAERGHEEIALLGAPTVVYERGTGFARRTREGFVEAVAAHGLLGVALPCEETFDEVYETVRGLLLDRPGLSGLVVHNEAAVGHVLAALRQLGRRVPHDVAVMAICPDDVAERASPPLSSVLIPAEEVGREAVRLVMDKLEGRVVPDSTLLTPLLAVRAST</sequence>
<dbReference type="CDD" id="cd01392">
    <property type="entry name" value="HTH_LacI"/>
    <property type="match status" value="1"/>
</dbReference>
<dbReference type="InterPro" id="IPR028082">
    <property type="entry name" value="Peripla_BP_I"/>
</dbReference>
<accession>A0A7W9LB45</accession>
<dbReference type="PROSITE" id="PS50932">
    <property type="entry name" value="HTH_LACI_2"/>
    <property type="match status" value="1"/>
</dbReference>
<evidence type="ECO:0000256" key="3">
    <source>
        <dbReference type="ARBA" id="ARBA00023163"/>
    </source>
</evidence>
<dbReference type="GO" id="GO:0000976">
    <property type="term" value="F:transcription cis-regulatory region binding"/>
    <property type="evidence" value="ECO:0007669"/>
    <property type="project" value="TreeGrafter"/>
</dbReference>
<keyword evidence="7" id="KW-1185">Reference proteome</keyword>
<evidence type="ECO:0000313" key="6">
    <source>
        <dbReference type="EMBL" id="MBB5777281.1"/>
    </source>
</evidence>
<protein>
    <submittedName>
        <fullName evidence="6">DNA-binding LacI/PurR family transcriptional regulator</fullName>
    </submittedName>
</protein>
<feature type="domain" description="HTH lacI-type" evidence="4">
    <location>
        <begin position="6"/>
        <end position="60"/>
    </location>
</feature>
<organism evidence="6 7">
    <name type="scientific">Nonomuraea jabiensis</name>
    <dbReference type="NCBI Taxonomy" id="882448"/>
    <lineage>
        <taxon>Bacteria</taxon>
        <taxon>Bacillati</taxon>
        <taxon>Actinomycetota</taxon>
        <taxon>Actinomycetes</taxon>
        <taxon>Streptosporangiales</taxon>
        <taxon>Streptosporangiaceae</taxon>
        <taxon>Nonomuraea</taxon>
    </lineage>
</organism>
<keyword evidence="1" id="KW-0805">Transcription regulation</keyword>
<evidence type="ECO:0000256" key="2">
    <source>
        <dbReference type="ARBA" id="ARBA00023125"/>
    </source>
</evidence>
<keyword evidence="2 6" id="KW-0238">DNA-binding</keyword>
<dbReference type="Proteomes" id="UP000579153">
    <property type="component" value="Unassembled WGS sequence"/>
</dbReference>
<dbReference type="Pfam" id="PF00356">
    <property type="entry name" value="LacI"/>
    <property type="match status" value="1"/>
</dbReference>
<dbReference type="Gene3D" id="1.10.260.40">
    <property type="entry name" value="lambda repressor-like DNA-binding domains"/>
    <property type="match status" value="1"/>
</dbReference>
<dbReference type="InterPro" id="IPR046335">
    <property type="entry name" value="LacI/GalR-like_sensor"/>
</dbReference>
<dbReference type="SUPFAM" id="SSF53822">
    <property type="entry name" value="Periplasmic binding protein-like I"/>
    <property type="match status" value="1"/>
</dbReference>
<dbReference type="PANTHER" id="PTHR30146">
    <property type="entry name" value="LACI-RELATED TRANSCRIPTIONAL REPRESSOR"/>
    <property type="match status" value="1"/>
</dbReference>
<evidence type="ECO:0000259" key="4">
    <source>
        <dbReference type="PROSITE" id="PS50932"/>
    </source>
</evidence>
<dbReference type="GO" id="GO:0003700">
    <property type="term" value="F:DNA-binding transcription factor activity"/>
    <property type="evidence" value="ECO:0007669"/>
    <property type="project" value="TreeGrafter"/>
</dbReference>
<dbReference type="SMART" id="SM00354">
    <property type="entry name" value="HTH_LACI"/>
    <property type="match status" value="1"/>
</dbReference>
<dbReference type="InterPro" id="IPR001387">
    <property type="entry name" value="Cro/C1-type_HTH"/>
</dbReference>
<name>A0A7W9LB45_9ACTN</name>
<dbReference type="SUPFAM" id="SSF47413">
    <property type="entry name" value="lambda repressor-like DNA-binding domains"/>
    <property type="match status" value="1"/>
</dbReference>
<feature type="domain" description="HTH cro/C1-type" evidence="5">
    <location>
        <begin position="7"/>
        <end position="36"/>
    </location>
</feature>
<dbReference type="EMBL" id="JACHMB010000001">
    <property type="protein sequence ID" value="MBB5777281.1"/>
    <property type="molecule type" value="Genomic_DNA"/>
</dbReference>
<dbReference type="AlphaFoldDB" id="A0A7W9LB45"/>
<dbReference type="PANTHER" id="PTHR30146:SF153">
    <property type="entry name" value="LACTOSE OPERON REPRESSOR"/>
    <property type="match status" value="1"/>
</dbReference>
<dbReference type="InterPro" id="IPR000843">
    <property type="entry name" value="HTH_LacI"/>
</dbReference>
<comment type="caution">
    <text evidence="6">The sequence shown here is derived from an EMBL/GenBank/DDBJ whole genome shotgun (WGS) entry which is preliminary data.</text>
</comment>
<dbReference type="InterPro" id="IPR010982">
    <property type="entry name" value="Lambda_DNA-bd_dom_sf"/>
</dbReference>
<evidence type="ECO:0000313" key="7">
    <source>
        <dbReference type="Proteomes" id="UP000579153"/>
    </source>
</evidence>